<protein>
    <submittedName>
        <fullName evidence="1">Uncharacterized protein</fullName>
    </submittedName>
</protein>
<organism evidence="1 2">
    <name type="scientific">Vibrio owensii CAIM 1854 = LMG 25443</name>
    <dbReference type="NCBI Taxonomy" id="1229493"/>
    <lineage>
        <taxon>Bacteria</taxon>
        <taxon>Pseudomonadati</taxon>
        <taxon>Pseudomonadota</taxon>
        <taxon>Gammaproteobacteria</taxon>
        <taxon>Vibrionales</taxon>
        <taxon>Vibrionaceae</taxon>
        <taxon>Vibrio</taxon>
    </lineage>
</organism>
<dbReference type="EMBL" id="JPRD01000044">
    <property type="protein sequence ID" value="KIF50987.1"/>
    <property type="molecule type" value="Genomic_DNA"/>
</dbReference>
<sequence>MSKKDSQPKKKAVISAMQASSEIDGLSAVFLAAFGEVISAQTHQAKALKQKLIDTDDDLEKFQVWRDIVSLQVELSRYNDHRLETISEQGADLNSLRQAYIVPDDLDERQRHSWQQSGESFLKAVISPEKAQSLKDVAHSINELLRSNPDINEKIERLESEYISPLAEKARGVIGQITEKGQSEALMSEFEMIRSAIESAHRTQIDPVLMASSGELDQAAKAQLQSLQEQKKRIGTELMSNVYDALIERSSVSQEEADLWASKQEISASAVARMRKSGYPESEVRRDMATYYRLISGRLDNVRLVTTGSKRASAIINTATIDIDHDFDRRTLFHEMSHLLEADESVKLANQRFIQKRASGTPQRLSELTNNRSYKSDEVAIPDNFYSPYVGKVYASGATEVASMGIQQFSSLESMYALYDSDEEMFTLMVGMMTGVNDTLIQRQKKQLERQVHGDAFGTAVKKIVDKLSWHDGHRMSSDEAWQQALTGKGKTNAHNKKWGWKRTLGSCELFPAKAPRQRKQIYGVTVAGGDDTQPKRHFFREKLQAEIFVYLHELSTRDIKPLPQSAFYLACNNQAPDWYQVDTELPLI</sequence>
<proteinExistence type="predicted"/>
<reference evidence="1 2" key="1">
    <citation type="submission" date="2014-07" db="EMBL/GenBank/DDBJ databases">
        <title>Unique and conserved regions in Vibrio harveyi and related species in comparison with the shrimp pathogen Vibrio harveyi CAIM 1792.</title>
        <authorList>
            <person name="Espinoza-Valles I."/>
            <person name="Vora G."/>
            <person name="Leekitcharoenphon P."/>
            <person name="Ussery D."/>
            <person name="Hoj L."/>
            <person name="Gomez-Gil B."/>
        </authorList>
    </citation>
    <scope>NUCLEOTIDE SEQUENCE [LARGE SCALE GENOMIC DNA]</scope>
    <source>
        <strain evidence="2">CAIM 1854 / LMG 25443</strain>
    </source>
</reference>
<dbReference type="RefSeq" id="WP_020195281.1">
    <property type="nucleotide sequence ID" value="NZ_BAOH01000018.1"/>
</dbReference>
<dbReference type="PATRIC" id="fig|1229493.5.peg.3811"/>
<gene>
    <name evidence="1" type="ORF">H735_22035</name>
</gene>
<name>A0A0C1W3J8_9VIBR</name>
<comment type="caution">
    <text evidence="1">The sequence shown here is derived from an EMBL/GenBank/DDBJ whole genome shotgun (WGS) entry which is preliminary data.</text>
</comment>
<dbReference type="AlphaFoldDB" id="A0A0C1W3J8"/>
<dbReference type="Proteomes" id="UP000031586">
    <property type="component" value="Unassembled WGS sequence"/>
</dbReference>
<evidence type="ECO:0000313" key="2">
    <source>
        <dbReference type="Proteomes" id="UP000031586"/>
    </source>
</evidence>
<accession>A0A0C1W3J8</accession>
<evidence type="ECO:0000313" key="1">
    <source>
        <dbReference type="EMBL" id="KIF50987.1"/>
    </source>
</evidence>